<dbReference type="PANTHER" id="PTHR39198">
    <property type="entry name" value="HYPOTHETICAL MEMBRANE PROTEIN, CONSERVED"/>
    <property type="match status" value="1"/>
</dbReference>
<evidence type="ECO:0000256" key="1">
    <source>
        <dbReference type="SAM" id="Phobius"/>
    </source>
</evidence>
<feature type="domain" description="Alpha-galactosidase NEW3" evidence="2">
    <location>
        <begin position="290"/>
        <end position="364"/>
    </location>
</feature>
<evidence type="ECO:0000259" key="2">
    <source>
        <dbReference type="Pfam" id="PF10633"/>
    </source>
</evidence>
<dbReference type="EMBL" id="JABFCZ010000011">
    <property type="protein sequence ID" value="MBD1546806.1"/>
    <property type="molecule type" value="Genomic_DNA"/>
</dbReference>
<dbReference type="AlphaFoldDB" id="A0A926P3V3"/>
<comment type="caution">
    <text evidence="3">The sequence shown here is derived from an EMBL/GenBank/DDBJ whole genome shotgun (WGS) entry which is preliminary data.</text>
</comment>
<dbReference type="Gene3D" id="2.60.40.10">
    <property type="entry name" value="Immunoglobulins"/>
    <property type="match status" value="1"/>
</dbReference>
<evidence type="ECO:0000313" key="3">
    <source>
        <dbReference type="EMBL" id="MBD1546806.1"/>
    </source>
</evidence>
<proteinExistence type="predicted"/>
<feature type="domain" description="Alpha-galactosidase NEW3" evidence="2">
    <location>
        <begin position="180"/>
        <end position="255"/>
    </location>
</feature>
<dbReference type="Proteomes" id="UP000598467">
    <property type="component" value="Unassembled WGS sequence"/>
</dbReference>
<keyword evidence="1" id="KW-0472">Membrane</keyword>
<evidence type="ECO:0000313" key="4">
    <source>
        <dbReference type="Proteomes" id="UP000598467"/>
    </source>
</evidence>
<dbReference type="InterPro" id="IPR018905">
    <property type="entry name" value="A-galactase_NEW3"/>
</dbReference>
<accession>A0A926P3V3</accession>
<keyword evidence="1" id="KW-0812">Transmembrane</keyword>
<reference evidence="3" key="1">
    <citation type="submission" date="2020-05" db="EMBL/GenBank/DDBJ databases">
        <title>Identification of trans-AT polyketide cluster in two marine bacteria, producers of a novel glutaramide-containing polyketide sesbanimide D and analogs.</title>
        <authorList>
            <person name="Kacar D."/>
            <person name="Rodriguez P."/>
            <person name="Canedo L."/>
            <person name="Gonzalez E."/>
            <person name="Galan B."/>
            <person name="De La Calle F."/>
            <person name="Garcia J.L."/>
        </authorList>
    </citation>
    <scope>NUCLEOTIDE SEQUENCE</scope>
    <source>
        <strain evidence="3">PHM038</strain>
    </source>
</reference>
<dbReference type="InterPro" id="IPR013783">
    <property type="entry name" value="Ig-like_fold"/>
</dbReference>
<feature type="transmembrane region" description="Helical" evidence="1">
    <location>
        <begin position="383"/>
        <end position="403"/>
    </location>
</feature>
<organism evidence="3 4">
    <name type="scientific">Roseibium aggregatum</name>
    <dbReference type="NCBI Taxonomy" id="187304"/>
    <lineage>
        <taxon>Bacteria</taxon>
        <taxon>Pseudomonadati</taxon>
        <taxon>Pseudomonadota</taxon>
        <taxon>Alphaproteobacteria</taxon>
        <taxon>Hyphomicrobiales</taxon>
        <taxon>Stappiaceae</taxon>
        <taxon>Roseibium</taxon>
    </lineage>
</organism>
<keyword evidence="1" id="KW-1133">Transmembrane helix</keyword>
<gene>
    <name evidence="3" type="ORF">HK439_11075</name>
</gene>
<dbReference type="Pfam" id="PF10633">
    <property type="entry name" value="NPCBM_assoc"/>
    <property type="match status" value="2"/>
</dbReference>
<sequence>MIRISHSQSRAKSPAKSLARVLAVMLPISAAVQLATGAPSLAQDMQNQDLKGFWLTTPYPELALRPGEKENIQLTLKNADIPPQRAELQVTGIPDGWDWALEGGGREVTAAMVQPNASERLMLKVTPPAASADKSFPIKVTAHYGNDVTTLPMTLKVSSTAAGGVKLTPQLPALRGTAKSTFTYKLKVANNGAEDALFNLAAQVPDGFQTRFKQGYGSEEITGLPVKAGATADLTVEVVPPHSVEAGRYPIKVAVADGENVANTDLSLEVTGQPEISMQGPQGRLSGSAVAGKDTNFSFTVTNTGSAPVSDIALRASTPQGWKVSYEPKSIPMLAPDAKQEVNVSIHPSEKAIAGDYMLNLTASSGAASDTEKFRVTVETSTIWGLAGLGVIAASVIVLGVSVTRYGRR</sequence>
<dbReference type="RefSeq" id="WP_190291537.1">
    <property type="nucleotide sequence ID" value="NZ_JABFCZ010000011.1"/>
</dbReference>
<protein>
    <recommendedName>
        <fullName evidence="2">Alpha-galactosidase NEW3 domain-containing protein</fullName>
    </recommendedName>
</protein>
<name>A0A926P3V3_9HYPH</name>
<dbReference type="PANTHER" id="PTHR39198:SF1">
    <property type="entry name" value="ALPHA-GALACTOSIDASE NEW3 DOMAIN-CONTAINING PROTEIN"/>
    <property type="match status" value="1"/>
</dbReference>